<dbReference type="Gene3D" id="3.40.50.1110">
    <property type="entry name" value="SGNH hydrolase"/>
    <property type="match status" value="1"/>
</dbReference>
<proteinExistence type="predicted"/>
<organism evidence="4 5">
    <name type="scientific">Dipteronia dyeriana</name>
    <dbReference type="NCBI Taxonomy" id="168575"/>
    <lineage>
        <taxon>Eukaryota</taxon>
        <taxon>Viridiplantae</taxon>
        <taxon>Streptophyta</taxon>
        <taxon>Embryophyta</taxon>
        <taxon>Tracheophyta</taxon>
        <taxon>Spermatophyta</taxon>
        <taxon>Magnoliopsida</taxon>
        <taxon>eudicotyledons</taxon>
        <taxon>Gunneridae</taxon>
        <taxon>Pentapetalae</taxon>
        <taxon>rosids</taxon>
        <taxon>malvids</taxon>
        <taxon>Sapindales</taxon>
        <taxon>Sapindaceae</taxon>
        <taxon>Hippocastanoideae</taxon>
        <taxon>Acereae</taxon>
        <taxon>Dipteronia</taxon>
    </lineage>
</organism>
<keyword evidence="2" id="KW-0442">Lipid degradation</keyword>
<name>A0AAD9X959_9ROSI</name>
<evidence type="ECO:0000256" key="1">
    <source>
        <dbReference type="ARBA" id="ARBA00022801"/>
    </source>
</evidence>
<evidence type="ECO:0000256" key="3">
    <source>
        <dbReference type="ARBA" id="ARBA00023098"/>
    </source>
</evidence>
<accession>A0AAD9X959</accession>
<keyword evidence="1" id="KW-0378">Hydrolase</keyword>
<evidence type="ECO:0000256" key="2">
    <source>
        <dbReference type="ARBA" id="ARBA00022963"/>
    </source>
</evidence>
<dbReference type="EMBL" id="JANJYI010000003">
    <property type="protein sequence ID" value="KAK2655174.1"/>
    <property type="molecule type" value="Genomic_DNA"/>
</dbReference>
<dbReference type="Proteomes" id="UP001280121">
    <property type="component" value="Unassembled WGS sequence"/>
</dbReference>
<dbReference type="GO" id="GO:0016042">
    <property type="term" value="P:lipid catabolic process"/>
    <property type="evidence" value="ECO:0007669"/>
    <property type="project" value="UniProtKB-KW"/>
</dbReference>
<dbReference type="PANTHER" id="PTHR46020">
    <property type="entry name" value="OSJNBB0059K02.9 PROTEIN"/>
    <property type="match status" value="1"/>
</dbReference>
<keyword evidence="3" id="KW-0443">Lipid metabolism</keyword>
<evidence type="ECO:0000313" key="5">
    <source>
        <dbReference type="Proteomes" id="UP001280121"/>
    </source>
</evidence>
<dbReference type="AlphaFoldDB" id="A0AAD9X959"/>
<sequence>MTTLIGFFQQLIKEEVYNSLEIQQSFAAILVLSGNDYPSYFFRNASAQARVHRFSQRSSIFGRPLSKTLSLQKSHTDAQGAVQGHSGFSFLFLHLPSGESDGLNLKRIEGLGQKKVAVTTLQPSGCLPSITVASSFQKCNGTLNSLANYHNLLLKQSVAKLNN</sequence>
<keyword evidence="5" id="KW-1185">Reference proteome</keyword>
<comment type="caution">
    <text evidence="4">The sequence shown here is derived from an EMBL/GenBank/DDBJ whole genome shotgun (WGS) entry which is preliminary data.</text>
</comment>
<gene>
    <name evidence="4" type="ORF">Ddye_008226</name>
</gene>
<reference evidence="4" key="1">
    <citation type="journal article" date="2023" name="Plant J.">
        <title>Genome sequences and population genomics provide insights into the demographic history, inbreeding, and mutation load of two 'living fossil' tree species of Dipteronia.</title>
        <authorList>
            <person name="Feng Y."/>
            <person name="Comes H.P."/>
            <person name="Chen J."/>
            <person name="Zhu S."/>
            <person name="Lu R."/>
            <person name="Zhang X."/>
            <person name="Li P."/>
            <person name="Qiu J."/>
            <person name="Olsen K.M."/>
            <person name="Qiu Y."/>
        </authorList>
    </citation>
    <scope>NUCLEOTIDE SEQUENCE</scope>
    <source>
        <strain evidence="4">KIB01</strain>
    </source>
</reference>
<evidence type="ECO:0000313" key="4">
    <source>
        <dbReference type="EMBL" id="KAK2655174.1"/>
    </source>
</evidence>
<protein>
    <submittedName>
        <fullName evidence="4">Uncharacterized protein</fullName>
    </submittedName>
</protein>
<dbReference type="GO" id="GO:0016787">
    <property type="term" value="F:hydrolase activity"/>
    <property type="evidence" value="ECO:0007669"/>
    <property type="project" value="UniProtKB-KW"/>
</dbReference>
<dbReference type="InterPro" id="IPR036514">
    <property type="entry name" value="SGNH_hydro_sf"/>
</dbReference>
<dbReference type="PANTHER" id="PTHR46020:SF32">
    <property type="entry name" value="GDSL ESTERASE_LIPASE"/>
    <property type="match status" value="1"/>
</dbReference>